<name>A0A917Q9W6_9HYPH</name>
<reference evidence="1 2" key="1">
    <citation type="journal article" date="2014" name="Int. J. Syst. Evol. Microbiol.">
        <title>Complete genome sequence of Corynebacterium casei LMG S-19264T (=DSM 44701T), isolated from a smear-ripened cheese.</title>
        <authorList>
            <consortium name="US DOE Joint Genome Institute (JGI-PGF)"/>
            <person name="Walter F."/>
            <person name="Albersmeier A."/>
            <person name="Kalinowski J."/>
            <person name="Ruckert C."/>
        </authorList>
    </citation>
    <scope>NUCLEOTIDE SEQUENCE [LARGE SCALE GENOMIC DNA]</scope>
    <source>
        <strain evidence="1 2">CGMCC 1.9161</strain>
    </source>
</reference>
<accession>A0A917Q9W6</accession>
<sequence length="110" mass="12244">MRRLSAILSDARDCHRALWAIVTPAEKASLAAADDMRLRREYAALDEAQVALLRACDALARTLIRLPGETRDDLALKVAALKDQLDPELFAEDAEDRDRLVATLLEEACR</sequence>
<gene>
    <name evidence="1" type="ORF">GCM10011322_26270</name>
</gene>
<protein>
    <submittedName>
        <fullName evidence="1">Uncharacterized protein</fullName>
    </submittedName>
</protein>
<dbReference type="RefSeq" id="WP_188913691.1">
    <property type="nucleotide sequence ID" value="NZ_BMMF01000007.1"/>
</dbReference>
<keyword evidence="2" id="KW-1185">Reference proteome</keyword>
<evidence type="ECO:0000313" key="2">
    <source>
        <dbReference type="Proteomes" id="UP000600449"/>
    </source>
</evidence>
<organism evidence="1 2">
    <name type="scientific">Salinarimonas ramus</name>
    <dbReference type="NCBI Taxonomy" id="690164"/>
    <lineage>
        <taxon>Bacteria</taxon>
        <taxon>Pseudomonadati</taxon>
        <taxon>Pseudomonadota</taxon>
        <taxon>Alphaproteobacteria</taxon>
        <taxon>Hyphomicrobiales</taxon>
        <taxon>Salinarimonadaceae</taxon>
        <taxon>Salinarimonas</taxon>
    </lineage>
</organism>
<dbReference type="AlphaFoldDB" id="A0A917Q9W6"/>
<dbReference type="Proteomes" id="UP000600449">
    <property type="component" value="Unassembled WGS sequence"/>
</dbReference>
<dbReference type="EMBL" id="BMMF01000007">
    <property type="protein sequence ID" value="GGK37954.1"/>
    <property type="molecule type" value="Genomic_DNA"/>
</dbReference>
<evidence type="ECO:0000313" key="1">
    <source>
        <dbReference type="EMBL" id="GGK37954.1"/>
    </source>
</evidence>
<proteinExistence type="predicted"/>
<comment type="caution">
    <text evidence="1">The sequence shown here is derived from an EMBL/GenBank/DDBJ whole genome shotgun (WGS) entry which is preliminary data.</text>
</comment>